<dbReference type="Pfam" id="PF01425">
    <property type="entry name" value="Amidase"/>
    <property type="match status" value="1"/>
</dbReference>
<dbReference type="PANTHER" id="PTHR46072">
    <property type="entry name" value="AMIDASE-RELATED-RELATED"/>
    <property type="match status" value="1"/>
</dbReference>
<accession>E6ZVK1</accession>
<evidence type="ECO:0000256" key="3">
    <source>
        <dbReference type="SAM" id="MobiDB-lite"/>
    </source>
</evidence>
<reference evidence="5 6" key="1">
    <citation type="journal article" date="2010" name="Science">
        <title>Pathogenicity determinants in smut fungi revealed by genome comparison.</title>
        <authorList>
            <person name="Schirawski J."/>
            <person name="Mannhaupt G."/>
            <person name="Muench K."/>
            <person name="Brefort T."/>
            <person name="Schipper K."/>
            <person name="Doehlemann G."/>
            <person name="Di Stasio M."/>
            <person name="Roessel N."/>
            <person name="Mendoza-Mendoza A."/>
            <person name="Pester D."/>
            <person name="Mueller O."/>
            <person name="Winterberg B."/>
            <person name="Meyer E."/>
            <person name="Ghareeb H."/>
            <person name="Wollenberg T."/>
            <person name="Muensterkoetter M."/>
            <person name="Wong P."/>
            <person name="Walter M."/>
            <person name="Stukenbrock E."/>
            <person name="Gueldener U."/>
            <person name="Kahmann R."/>
        </authorList>
    </citation>
    <scope>NUCLEOTIDE SEQUENCE [LARGE SCALE GENOMIC DNA]</scope>
    <source>
        <strain evidence="6">SRZ2</strain>
    </source>
</reference>
<comment type="similarity">
    <text evidence="1">Belongs to the amidase family.</text>
</comment>
<keyword evidence="2" id="KW-0378">Hydrolase</keyword>
<dbReference type="Gene3D" id="3.90.1300.10">
    <property type="entry name" value="Amidase signature (AS) domain"/>
    <property type="match status" value="1"/>
</dbReference>
<dbReference type="InterPro" id="IPR036928">
    <property type="entry name" value="AS_sf"/>
</dbReference>
<dbReference type="OrthoDB" id="167809at2759"/>
<feature type="domain" description="Amidase" evidence="4">
    <location>
        <begin position="74"/>
        <end position="501"/>
    </location>
</feature>
<dbReference type="VEuPathDB" id="FungiDB:sr16667"/>
<sequence>MSTSTTTIPRGEFRNPHPHLNPAAQTAVDTLLATVTAAHHRFGDPTPTDYEIASCPLSLLQERIIDNSLTVRRVVEARIRLTVKASLDTHCLTACAFDQALQAAEFYDGDFDDDDAHDALRAFPLLGLVFSVKDCIHVQGLATTLGCSSRVGQGEEATADIVRKLTDAGGIMIAKTTAPQLMMSNTTTSPVWGTTRSAVIPADGGEEFQVGGSSGGEASLVRMGGSQLGVGTDMGGSVRQPACLNEVCAFKFSSSTPEFRWQLPDDFMTGLPHTSVPATAPGILSRDWDTLRLAAEALYGARYANVTELTDDDFIDVYPDDPQPQPEDLGNTPRLVYTAQHSSPEVQQLIKWLIEKLAAGDARARPSAIAQLGDVDLAAWSAAWAQHATQHGFDAARAMLAHDPLITRTMFDDARVGASAPVKASWAPDPAQLAQLKAQFLRQARIVHGGEAENVILLTPTYALGGPVQQRAFVQLDDQGLSEIWCQILNLLDWPAVSVPIALPRAVRDECRRAALGEAEWAQYLPGREGVFTQWHSCRHRGKMQLDAVRDRLSEKC</sequence>
<dbReference type="EMBL" id="FQ311443">
    <property type="protein sequence ID" value="CBQ71319.1"/>
    <property type="molecule type" value="Genomic_DNA"/>
</dbReference>
<organism evidence="5 6">
    <name type="scientific">Sporisorium reilianum (strain SRZ2)</name>
    <name type="common">Maize head smut fungus</name>
    <dbReference type="NCBI Taxonomy" id="999809"/>
    <lineage>
        <taxon>Eukaryota</taxon>
        <taxon>Fungi</taxon>
        <taxon>Dikarya</taxon>
        <taxon>Basidiomycota</taxon>
        <taxon>Ustilaginomycotina</taxon>
        <taxon>Ustilaginomycetes</taxon>
        <taxon>Ustilaginales</taxon>
        <taxon>Ustilaginaceae</taxon>
        <taxon>Sporisorium</taxon>
    </lineage>
</organism>
<dbReference type="Proteomes" id="UP000008867">
    <property type="component" value="Chromosome 21"/>
</dbReference>
<dbReference type="AlphaFoldDB" id="E6ZVK1"/>
<name>E6ZVK1_SPORE</name>
<dbReference type="PANTHER" id="PTHR46072:SF11">
    <property type="entry name" value="AMIDASE-RELATED"/>
    <property type="match status" value="1"/>
</dbReference>
<protein>
    <submittedName>
        <fullName evidence="5">Related to amidase</fullName>
    </submittedName>
</protein>
<dbReference type="SUPFAM" id="SSF75304">
    <property type="entry name" value="Amidase signature (AS) enzymes"/>
    <property type="match status" value="1"/>
</dbReference>
<proteinExistence type="inferred from homology"/>
<dbReference type="HOGENOM" id="CLU_030746_0_0_1"/>
<keyword evidence="6" id="KW-1185">Reference proteome</keyword>
<evidence type="ECO:0000313" key="5">
    <source>
        <dbReference type="EMBL" id="CBQ71319.1"/>
    </source>
</evidence>
<evidence type="ECO:0000256" key="1">
    <source>
        <dbReference type="ARBA" id="ARBA00009199"/>
    </source>
</evidence>
<gene>
    <name evidence="5" type="ORF">sr16667</name>
</gene>
<dbReference type="eggNOG" id="KOG1212">
    <property type="taxonomic scope" value="Eukaryota"/>
</dbReference>
<dbReference type="GO" id="GO:0016787">
    <property type="term" value="F:hydrolase activity"/>
    <property type="evidence" value="ECO:0007669"/>
    <property type="project" value="UniProtKB-KW"/>
</dbReference>
<evidence type="ECO:0000259" key="4">
    <source>
        <dbReference type="Pfam" id="PF01425"/>
    </source>
</evidence>
<dbReference type="InterPro" id="IPR023631">
    <property type="entry name" value="Amidase_dom"/>
</dbReference>
<evidence type="ECO:0000313" key="6">
    <source>
        <dbReference type="Proteomes" id="UP000008867"/>
    </source>
</evidence>
<feature type="region of interest" description="Disordered" evidence="3">
    <location>
        <begin position="1"/>
        <end position="21"/>
    </location>
</feature>
<evidence type="ECO:0000256" key="2">
    <source>
        <dbReference type="ARBA" id="ARBA00022801"/>
    </source>
</evidence>